<dbReference type="InterPro" id="IPR011598">
    <property type="entry name" value="bHLH_dom"/>
</dbReference>
<dbReference type="GO" id="GO:0032502">
    <property type="term" value="P:developmental process"/>
    <property type="evidence" value="ECO:0007669"/>
    <property type="project" value="TreeGrafter"/>
</dbReference>
<dbReference type="Pfam" id="PF00010">
    <property type="entry name" value="HLH"/>
    <property type="match status" value="1"/>
</dbReference>
<organism evidence="2 3">
    <name type="scientific">Lingula anatina</name>
    <name type="common">Brachiopod</name>
    <name type="synonym">Lingula unguis</name>
    <dbReference type="NCBI Taxonomy" id="7574"/>
    <lineage>
        <taxon>Eukaryota</taxon>
        <taxon>Metazoa</taxon>
        <taxon>Spiralia</taxon>
        <taxon>Lophotrochozoa</taxon>
        <taxon>Brachiopoda</taxon>
        <taxon>Linguliformea</taxon>
        <taxon>Lingulata</taxon>
        <taxon>Lingulida</taxon>
        <taxon>Linguloidea</taxon>
        <taxon>Lingulidae</taxon>
        <taxon>Lingula</taxon>
    </lineage>
</organism>
<dbReference type="GO" id="GO:0000981">
    <property type="term" value="F:DNA-binding transcription factor activity, RNA polymerase II-specific"/>
    <property type="evidence" value="ECO:0007669"/>
    <property type="project" value="TreeGrafter"/>
</dbReference>
<evidence type="ECO:0000313" key="3">
    <source>
        <dbReference type="RefSeq" id="XP_013398033.1"/>
    </source>
</evidence>
<accession>A0A1S3IIT8</accession>
<sequence length="257" mass="28672">MDPLAARSNYTGSSAFSEYFSTQTTNPYYVNTNSYISNVTTPDYARSSTYAPTYDYHARPPPRLMSTPGPETAYGKTPLTLGTEGYASPPWQNINVNVTPSTPMIWDGKSDGSMFSWALGRPGDFGLTQIPGALNGGLSTQAIKRKRKTTPAQRLAANIRERRRMINLNTAFDRLRRRVPSFPHEKRLSRIQTLRLAILYISFMTELLSGQDIHTLLQQKEQEQGHKPVVWQPYECVSPAATSSDSFLEDSLDGGPL</sequence>
<keyword evidence="2" id="KW-1185">Reference proteome</keyword>
<dbReference type="Proteomes" id="UP000085678">
    <property type="component" value="Unplaced"/>
</dbReference>
<dbReference type="RefSeq" id="XP_013398033.1">
    <property type="nucleotide sequence ID" value="XM_013542579.1"/>
</dbReference>
<evidence type="ECO:0000259" key="1">
    <source>
        <dbReference type="PROSITE" id="PS50888"/>
    </source>
</evidence>
<reference evidence="3" key="1">
    <citation type="submission" date="2025-08" db="UniProtKB">
        <authorList>
            <consortium name="RefSeq"/>
        </authorList>
    </citation>
    <scope>IDENTIFICATION</scope>
    <source>
        <tissue evidence="3">Gonads</tissue>
    </source>
</reference>
<dbReference type="InterPro" id="IPR036638">
    <property type="entry name" value="HLH_DNA-bd_sf"/>
</dbReference>
<dbReference type="SMART" id="SM00353">
    <property type="entry name" value="HLH"/>
    <property type="match status" value="1"/>
</dbReference>
<dbReference type="PROSITE" id="PS50888">
    <property type="entry name" value="BHLH"/>
    <property type="match status" value="1"/>
</dbReference>
<protein>
    <submittedName>
        <fullName evidence="3">Pancreas transcription factor 1 subunit alpha-like</fullName>
    </submittedName>
</protein>
<dbReference type="AlphaFoldDB" id="A0A1S3IIT8"/>
<dbReference type="GO" id="GO:0046983">
    <property type="term" value="F:protein dimerization activity"/>
    <property type="evidence" value="ECO:0007669"/>
    <property type="project" value="InterPro"/>
</dbReference>
<dbReference type="GeneID" id="106164613"/>
<evidence type="ECO:0000313" key="2">
    <source>
        <dbReference type="Proteomes" id="UP000085678"/>
    </source>
</evidence>
<dbReference type="STRING" id="7574.A0A1S3IIT8"/>
<dbReference type="InParanoid" id="A0A1S3IIT8"/>
<dbReference type="CDD" id="cd11415">
    <property type="entry name" value="bHLH_TS_FERD3L_NATO3"/>
    <property type="match status" value="1"/>
</dbReference>
<gene>
    <name evidence="3" type="primary">LOC106164613</name>
</gene>
<dbReference type="PANTHER" id="PTHR23349">
    <property type="entry name" value="BASIC HELIX-LOOP-HELIX TRANSCRIPTION FACTOR, TWIST"/>
    <property type="match status" value="1"/>
</dbReference>
<dbReference type="InterPro" id="IPR050283">
    <property type="entry name" value="E-box_TF_Regulators"/>
</dbReference>
<dbReference type="SUPFAM" id="SSF47459">
    <property type="entry name" value="HLH, helix-loop-helix DNA-binding domain"/>
    <property type="match status" value="1"/>
</dbReference>
<feature type="domain" description="BHLH" evidence="1">
    <location>
        <begin position="152"/>
        <end position="204"/>
    </location>
</feature>
<proteinExistence type="predicted"/>
<dbReference type="GO" id="GO:0000977">
    <property type="term" value="F:RNA polymerase II transcription regulatory region sequence-specific DNA binding"/>
    <property type="evidence" value="ECO:0007669"/>
    <property type="project" value="TreeGrafter"/>
</dbReference>
<dbReference type="KEGG" id="lak:106164613"/>
<dbReference type="Gene3D" id="4.10.280.10">
    <property type="entry name" value="Helix-loop-helix DNA-binding domain"/>
    <property type="match status" value="1"/>
</dbReference>
<name>A0A1S3IIT8_LINAN</name>
<dbReference type="OrthoDB" id="10048995at2759"/>
<dbReference type="PANTHER" id="PTHR23349:SF63">
    <property type="entry name" value="FER3-LIKE PROTEIN"/>
    <property type="match status" value="1"/>
</dbReference>